<dbReference type="EMBL" id="BGZN01000006">
    <property type="protein sequence ID" value="GBR73079.1"/>
    <property type="molecule type" value="Genomic_DNA"/>
</dbReference>
<evidence type="ECO:0000313" key="2">
    <source>
        <dbReference type="EMBL" id="GBR73079.1"/>
    </source>
</evidence>
<evidence type="ECO:0000256" key="1">
    <source>
        <dbReference type="SAM" id="Coils"/>
    </source>
</evidence>
<proteinExistence type="predicted"/>
<reference evidence="2 3" key="1">
    <citation type="journal article" date="2019" name="ISME J.">
        <title>Genome analyses of uncultured TG2/ZB3 bacteria in 'Margulisbacteria' specifically attached to ectosymbiotic spirochetes of protists in the termite gut.</title>
        <authorList>
            <person name="Utami Y.D."/>
            <person name="Kuwahara H."/>
            <person name="Igai K."/>
            <person name="Murakami T."/>
            <person name="Sugaya K."/>
            <person name="Morikawa T."/>
            <person name="Nagura Y."/>
            <person name="Yuki M."/>
            <person name="Deevong P."/>
            <person name="Inoue T."/>
            <person name="Kihara K."/>
            <person name="Lo N."/>
            <person name="Yamada A."/>
            <person name="Ohkuma M."/>
            <person name="Hongoh Y."/>
        </authorList>
    </citation>
    <scope>NUCLEOTIDE SEQUENCE [LARGE SCALE GENOMIC DNA]</scope>
    <source>
        <strain evidence="2">NkOx7-01</strain>
    </source>
</reference>
<feature type="coiled-coil region" evidence="1">
    <location>
        <begin position="6"/>
        <end position="99"/>
    </location>
</feature>
<comment type="caution">
    <text evidence="2">The sequence shown here is derived from an EMBL/GenBank/DDBJ whole genome shotgun (WGS) entry which is preliminary data.</text>
</comment>
<dbReference type="Proteomes" id="UP000269352">
    <property type="component" value="Unassembled WGS sequence"/>
</dbReference>
<organism evidence="2 3">
    <name type="scientific">Termititenax aidoneus</name>
    <dbReference type="NCBI Taxonomy" id="2218524"/>
    <lineage>
        <taxon>Bacteria</taxon>
        <taxon>Bacillati</taxon>
        <taxon>Candidatus Margulisiibacteriota</taxon>
        <taxon>Candidatus Termititenacia</taxon>
        <taxon>Candidatus Termititenacales</taxon>
        <taxon>Candidatus Termititenacaceae</taxon>
        <taxon>Candidatus Termititenax</taxon>
    </lineage>
</organism>
<sequence>MAQDILDELLQTEKAAADLLARAEQDAARLARETEQKILNLQAELKQELKQKKSALQEELKTLYAKEAARAAQKAETQLAKLEISKDALADAADFLTDKILA</sequence>
<dbReference type="AlphaFoldDB" id="A0A388TBI1"/>
<name>A0A388TBI1_TERA1</name>
<keyword evidence="1" id="KW-0175">Coiled coil</keyword>
<protein>
    <submittedName>
        <fullName evidence="2">Uncharacterized protein</fullName>
    </submittedName>
</protein>
<gene>
    <name evidence="2" type="ORF">NO1_0525</name>
</gene>
<keyword evidence="3" id="KW-1185">Reference proteome</keyword>
<evidence type="ECO:0000313" key="3">
    <source>
        <dbReference type="Proteomes" id="UP000269352"/>
    </source>
</evidence>
<accession>A0A388TBI1</accession>